<organism evidence="7 8">
    <name type="scientific">Scytonema hofmannii FACHB-248</name>
    <dbReference type="NCBI Taxonomy" id="1842502"/>
    <lineage>
        <taxon>Bacteria</taxon>
        <taxon>Bacillati</taxon>
        <taxon>Cyanobacteriota</taxon>
        <taxon>Cyanophyceae</taxon>
        <taxon>Nostocales</taxon>
        <taxon>Scytonemataceae</taxon>
        <taxon>Scytonema</taxon>
    </lineage>
</organism>
<dbReference type="EMBL" id="JACJTA010000001">
    <property type="protein sequence ID" value="MBD2602955.1"/>
    <property type="molecule type" value="Genomic_DNA"/>
</dbReference>
<dbReference type="PANTHER" id="PTHR34963:SF2">
    <property type="entry name" value="PHOTOSYSTEM II REACTION CENTER PSB28 PROTEIN, CHLOROPLASTIC"/>
    <property type="match status" value="1"/>
</dbReference>
<reference evidence="7 8" key="1">
    <citation type="journal article" date="2020" name="ISME J.">
        <title>Comparative genomics reveals insights into cyanobacterial evolution and habitat adaptation.</title>
        <authorList>
            <person name="Chen M.Y."/>
            <person name="Teng W.K."/>
            <person name="Zhao L."/>
            <person name="Hu C.X."/>
            <person name="Zhou Y.K."/>
            <person name="Han B.P."/>
            <person name="Song L.R."/>
            <person name="Shu W.S."/>
        </authorList>
    </citation>
    <scope>NUCLEOTIDE SEQUENCE [LARGE SCALE GENOMIC DNA]</scope>
    <source>
        <strain evidence="7 8">FACHB-248</strain>
    </source>
</reference>
<comment type="caution">
    <text evidence="7">The sequence shown here is derived from an EMBL/GenBank/DDBJ whole genome shotgun (WGS) entry which is preliminary data.</text>
</comment>
<dbReference type="Gene3D" id="2.40.30.220">
    <property type="entry name" value="Photosystem II Psb28"/>
    <property type="match status" value="1"/>
</dbReference>
<accession>A0ABR8GHY5</accession>
<dbReference type="InterPro" id="IPR038676">
    <property type="entry name" value="Psb28_c1_sf"/>
</dbReference>
<evidence type="ECO:0000256" key="4">
    <source>
        <dbReference type="ARBA" id="ARBA00023276"/>
    </source>
</evidence>
<gene>
    <name evidence="5 7" type="primary">psb28</name>
    <name evidence="7" type="ORF">H6G81_00090</name>
</gene>
<comment type="subcellular location">
    <subcellularLocation>
        <location evidence="5">Cellular thylakoid membrane</location>
        <topology evidence="5">Peripheral membrane protein</topology>
        <orientation evidence="5">Cytoplasmic side</orientation>
    </subcellularLocation>
    <subcellularLocation>
        <location evidence="1">Membrane</location>
        <topology evidence="1">Peripheral membrane protein</topology>
    </subcellularLocation>
</comment>
<sequence length="113" mass="12744">MAKIQFSRGINEEVIPEVRLTRSATGDSGTATFIFKNPKALDQGVSDDITGMYMIDEEGEIITREVKAKFLNGKPEGLEAVHIMKSSEQWDRFIRFMTRYGEENGLELNKAKA</sequence>
<evidence type="ECO:0000256" key="3">
    <source>
        <dbReference type="ARBA" id="ARBA00023136"/>
    </source>
</evidence>
<dbReference type="PANTHER" id="PTHR34963">
    <property type="match status" value="1"/>
</dbReference>
<evidence type="ECO:0000313" key="7">
    <source>
        <dbReference type="EMBL" id="MBD2602955.1"/>
    </source>
</evidence>
<protein>
    <recommendedName>
        <fullName evidence="5 6">Photosystem II reaction center Psb28 protein</fullName>
    </recommendedName>
    <alternativeName>
        <fullName evidence="5">Photosystem II 13 kDa protein</fullName>
    </alternativeName>
    <alternativeName>
        <fullName evidence="5">Photosystem II reaction center W protein</fullName>
    </alternativeName>
</protein>
<dbReference type="NCBIfam" id="TIGR03047">
    <property type="entry name" value="PS_II_psb28"/>
    <property type="match status" value="1"/>
</dbReference>
<evidence type="ECO:0000313" key="8">
    <source>
        <dbReference type="Proteomes" id="UP000660380"/>
    </source>
</evidence>
<evidence type="ECO:0000256" key="2">
    <source>
        <dbReference type="ARBA" id="ARBA00022531"/>
    </source>
</evidence>
<dbReference type="HAMAP" id="MF_01370">
    <property type="entry name" value="PSII_Psb28"/>
    <property type="match status" value="1"/>
</dbReference>
<evidence type="ECO:0000256" key="5">
    <source>
        <dbReference type="HAMAP-Rule" id="MF_01370"/>
    </source>
</evidence>
<keyword evidence="3 5" id="KW-0472">Membrane</keyword>
<keyword evidence="5" id="KW-0793">Thylakoid</keyword>
<dbReference type="Pfam" id="PF03912">
    <property type="entry name" value="Psb28"/>
    <property type="match status" value="1"/>
</dbReference>
<comment type="subunit">
    <text evidence="5">Part of the photosystem II complex.</text>
</comment>
<keyword evidence="2 5" id="KW-0602">Photosynthesis</keyword>
<name>A0ABR8GHY5_9CYAN</name>
<dbReference type="RefSeq" id="WP_029635311.1">
    <property type="nucleotide sequence ID" value="NZ_JACJTA010000001.1"/>
</dbReference>
<keyword evidence="8" id="KW-1185">Reference proteome</keyword>
<dbReference type="Proteomes" id="UP000660380">
    <property type="component" value="Unassembled WGS sequence"/>
</dbReference>
<keyword evidence="4 5" id="KW-0604">Photosystem II</keyword>
<evidence type="ECO:0000256" key="6">
    <source>
        <dbReference type="RuleBase" id="RU003509"/>
    </source>
</evidence>
<comment type="similarity">
    <text evidence="5 6">Belongs to the Psb28 family.</text>
</comment>
<dbReference type="InterPro" id="IPR005610">
    <property type="entry name" value="PSII_Psb28_class-1"/>
</dbReference>
<proteinExistence type="inferred from homology"/>
<evidence type="ECO:0000256" key="1">
    <source>
        <dbReference type="ARBA" id="ARBA00004170"/>
    </source>
</evidence>